<dbReference type="InterPro" id="IPR029982">
    <property type="entry name" value="Kptn"/>
</dbReference>
<dbReference type="AlphaFoldDB" id="A0A9Q1HGI6"/>
<sequence length="455" mass="51190">METHKYFFHEAHFASLPNKSNVYLLANLRTASGYSKVLVAPIKGKACTVEYAQHRGEFRPEEVEFAYIPDDAELIAIHSFCKSKDEGLVIAVTLVKDYNSVKPTYCLNIYRPWESGSEFNVESISKNFCTIELDFIPHFIFSGSLFNKDGETEAMILLSSNDNKVEIFQEDKDVANRWNRCDSPDAFPEFHSLPSVLLWFHSKILDGKQRLTAVGCQDGYLRLCLVSLETNEIITQWECQHDSAITCVQLFTERSCQEPAASKDSGSLEKVQVDFNLVVTSAMEISVIYRNVLQNGFTEQLLLEDSDKYDCTLCACVADIDWDGEHEILIGTYGQELLAYKLKAAPSEDGSPCTPVKPSQPPSDQTTLENDNVFDPPKESQCKPSYELIWKRSFGHPLLTMQYMDVTGDGLGELVVVSTKGIHILQHNLSDAADILMERLMMQDSTCSSLEDTND</sequence>
<dbReference type="GO" id="GO:0015629">
    <property type="term" value="C:actin cytoskeleton"/>
    <property type="evidence" value="ECO:0007669"/>
    <property type="project" value="InterPro"/>
</dbReference>
<dbReference type="GO" id="GO:1904262">
    <property type="term" value="P:negative regulation of TORC1 signaling"/>
    <property type="evidence" value="ECO:0007669"/>
    <property type="project" value="TreeGrafter"/>
</dbReference>
<dbReference type="GO" id="GO:0051015">
    <property type="term" value="F:actin filament binding"/>
    <property type="evidence" value="ECO:0007669"/>
    <property type="project" value="TreeGrafter"/>
</dbReference>
<name>A0A9Q1HGI6_HOLLE</name>
<dbReference type="PANTHER" id="PTHR15435:SF2">
    <property type="entry name" value="KICSTOR COMPLEX PROTEIN KAPTIN"/>
    <property type="match status" value="1"/>
</dbReference>
<feature type="region of interest" description="Disordered" evidence="1">
    <location>
        <begin position="349"/>
        <end position="380"/>
    </location>
</feature>
<evidence type="ECO:0000313" key="3">
    <source>
        <dbReference type="Proteomes" id="UP001152320"/>
    </source>
</evidence>
<comment type="caution">
    <text evidence="2">The sequence shown here is derived from an EMBL/GenBank/DDBJ whole genome shotgun (WGS) entry which is preliminary data.</text>
</comment>
<dbReference type="Proteomes" id="UP001152320">
    <property type="component" value="Chromosome 3"/>
</dbReference>
<accession>A0A9Q1HGI6</accession>
<evidence type="ECO:0000256" key="1">
    <source>
        <dbReference type="SAM" id="MobiDB-lite"/>
    </source>
</evidence>
<dbReference type="EMBL" id="JAIZAY010000003">
    <property type="protein sequence ID" value="KAJ8045030.1"/>
    <property type="molecule type" value="Genomic_DNA"/>
</dbReference>
<organism evidence="2 3">
    <name type="scientific">Holothuria leucospilota</name>
    <name type="common">Black long sea cucumber</name>
    <name type="synonym">Mertensiothuria leucospilota</name>
    <dbReference type="NCBI Taxonomy" id="206669"/>
    <lineage>
        <taxon>Eukaryota</taxon>
        <taxon>Metazoa</taxon>
        <taxon>Echinodermata</taxon>
        <taxon>Eleutherozoa</taxon>
        <taxon>Echinozoa</taxon>
        <taxon>Holothuroidea</taxon>
        <taxon>Aspidochirotacea</taxon>
        <taxon>Aspidochirotida</taxon>
        <taxon>Holothuriidae</taxon>
        <taxon>Holothuria</taxon>
    </lineage>
</organism>
<proteinExistence type="predicted"/>
<dbReference type="GO" id="GO:0007015">
    <property type="term" value="P:actin filament organization"/>
    <property type="evidence" value="ECO:0007669"/>
    <property type="project" value="InterPro"/>
</dbReference>
<keyword evidence="3" id="KW-1185">Reference proteome</keyword>
<reference evidence="2" key="1">
    <citation type="submission" date="2021-10" db="EMBL/GenBank/DDBJ databases">
        <title>Tropical sea cucumber genome reveals ecological adaptation and Cuvierian tubules defense mechanism.</title>
        <authorList>
            <person name="Chen T."/>
        </authorList>
    </citation>
    <scope>NUCLEOTIDE SEQUENCE</scope>
    <source>
        <strain evidence="2">Nanhai2018</strain>
        <tissue evidence="2">Muscle</tissue>
    </source>
</reference>
<protein>
    <submittedName>
        <fullName evidence="2">KICSTOR complex protein kaptin</fullName>
    </submittedName>
</protein>
<gene>
    <name evidence="2" type="ORF">HOLleu_07949</name>
</gene>
<dbReference type="PANTHER" id="PTHR15435">
    <property type="entry name" value="KICSTOR COMPLEX PROTEIN KAPTIN"/>
    <property type="match status" value="1"/>
</dbReference>
<dbReference type="OrthoDB" id="10267127at2759"/>
<dbReference type="GO" id="GO:0034198">
    <property type="term" value="P:cellular response to amino acid starvation"/>
    <property type="evidence" value="ECO:0007669"/>
    <property type="project" value="TreeGrafter"/>
</dbReference>
<evidence type="ECO:0000313" key="2">
    <source>
        <dbReference type="EMBL" id="KAJ8045030.1"/>
    </source>
</evidence>
<dbReference type="GO" id="GO:0030027">
    <property type="term" value="C:lamellipodium"/>
    <property type="evidence" value="ECO:0007669"/>
    <property type="project" value="TreeGrafter"/>
</dbReference>